<feature type="transmembrane region" description="Helical" evidence="1">
    <location>
        <begin position="48"/>
        <end position="73"/>
    </location>
</feature>
<evidence type="ECO:0000313" key="3">
    <source>
        <dbReference type="Proteomes" id="UP000717585"/>
    </source>
</evidence>
<name>A0A8J6E258_9EUKA</name>
<dbReference type="Proteomes" id="UP000717585">
    <property type="component" value="Unassembled WGS sequence"/>
</dbReference>
<comment type="caution">
    <text evidence="2">The sequence shown here is derived from an EMBL/GenBank/DDBJ whole genome shotgun (WGS) entry which is preliminary data.</text>
</comment>
<evidence type="ECO:0000313" key="2">
    <source>
        <dbReference type="EMBL" id="KAG9397209.1"/>
    </source>
</evidence>
<dbReference type="AlphaFoldDB" id="A0A8J6E258"/>
<sequence>MSFIDAVMQCRVPDIHSEFWSFVFFVLNIIPGLGTFLGGIVKADADNILLGLIQLILILSLFIPIIGIFIFIIDWSVSLTWGFVMFQNAYNRKHSGQRTQNQ</sequence>
<feature type="transmembrane region" description="Helical" evidence="1">
    <location>
        <begin position="20"/>
        <end position="41"/>
    </location>
</feature>
<gene>
    <name evidence="2" type="ORF">J8273_1118</name>
</gene>
<keyword evidence="3" id="KW-1185">Reference proteome</keyword>
<reference evidence="2" key="1">
    <citation type="submission" date="2021-05" db="EMBL/GenBank/DDBJ databases">
        <title>A free-living protist that lacks canonical eukaryotic 1 DNA replication and segregation systems.</title>
        <authorList>
            <person name="Salas-Leiva D.E."/>
            <person name="Tromer E.C."/>
            <person name="Curtis B.A."/>
            <person name="Jerlstrom-Hultqvist J."/>
            <person name="Kolisko M."/>
            <person name="Yi Z."/>
            <person name="Salas-Leiva J.S."/>
            <person name="Gallot-Lavallee L."/>
            <person name="Kops G.J.P.L."/>
            <person name="Archibald J.M."/>
            <person name="Simpson A.G.B."/>
            <person name="Roger A.J."/>
        </authorList>
    </citation>
    <scope>NUCLEOTIDE SEQUENCE</scope>
    <source>
        <strain evidence="2">BICM</strain>
    </source>
</reference>
<proteinExistence type="predicted"/>
<keyword evidence="1" id="KW-0812">Transmembrane</keyword>
<protein>
    <submittedName>
        <fullName evidence="2">Uncharacterized protein</fullName>
    </submittedName>
</protein>
<organism evidence="2 3">
    <name type="scientific">Carpediemonas membranifera</name>
    <dbReference type="NCBI Taxonomy" id="201153"/>
    <lineage>
        <taxon>Eukaryota</taxon>
        <taxon>Metamonada</taxon>
        <taxon>Carpediemonas-like organisms</taxon>
        <taxon>Carpediemonas</taxon>
    </lineage>
</organism>
<accession>A0A8J6E258</accession>
<keyword evidence="1" id="KW-0472">Membrane</keyword>
<dbReference type="EMBL" id="JAHDYR010000003">
    <property type="protein sequence ID" value="KAG9397209.1"/>
    <property type="molecule type" value="Genomic_DNA"/>
</dbReference>
<evidence type="ECO:0000256" key="1">
    <source>
        <dbReference type="SAM" id="Phobius"/>
    </source>
</evidence>
<keyword evidence="1" id="KW-1133">Transmembrane helix</keyword>